<dbReference type="EMBL" id="QLSZ01000004">
    <property type="protein sequence ID" value="RAR72828.1"/>
    <property type="molecule type" value="Genomic_DNA"/>
</dbReference>
<name>A0A328YFN0_9FLAO</name>
<dbReference type="OrthoDB" id="893802at2"/>
<dbReference type="Proteomes" id="UP000248840">
    <property type="component" value="Unassembled WGS sequence"/>
</dbReference>
<proteinExistence type="predicted"/>
<evidence type="ECO:0000313" key="2">
    <source>
        <dbReference type="EMBL" id="RAR72828.1"/>
    </source>
</evidence>
<accession>A0A328YFN0</accession>
<evidence type="ECO:0000256" key="1">
    <source>
        <dbReference type="SAM" id="SignalP"/>
    </source>
</evidence>
<evidence type="ECO:0000313" key="3">
    <source>
        <dbReference type="Proteomes" id="UP000248840"/>
    </source>
</evidence>
<evidence type="ECO:0008006" key="4">
    <source>
        <dbReference type="Google" id="ProtNLM"/>
    </source>
</evidence>
<organism evidence="2 3">
    <name type="scientific">Flavobacterium aciduliphilum</name>
    <dbReference type="NCBI Taxonomy" id="1101402"/>
    <lineage>
        <taxon>Bacteria</taxon>
        <taxon>Pseudomonadati</taxon>
        <taxon>Bacteroidota</taxon>
        <taxon>Flavobacteriia</taxon>
        <taxon>Flavobacteriales</taxon>
        <taxon>Flavobacteriaceae</taxon>
        <taxon>Flavobacterium</taxon>
    </lineage>
</organism>
<reference evidence="2 3" key="1">
    <citation type="submission" date="2018-06" db="EMBL/GenBank/DDBJ databases">
        <title>Genomic Encyclopedia of Archaeal and Bacterial Type Strains, Phase II (KMG-II): from individual species to whole genera.</title>
        <authorList>
            <person name="Goeker M."/>
        </authorList>
    </citation>
    <scope>NUCLEOTIDE SEQUENCE [LARGE SCALE GENOMIC DNA]</scope>
    <source>
        <strain evidence="2 3">DSM 25663</strain>
    </source>
</reference>
<protein>
    <recommendedName>
        <fullName evidence="4">Lipoprotein</fullName>
    </recommendedName>
</protein>
<feature type="signal peptide" evidence="1">
    <location>
        <begin position="1"/>
        <end position="21"/>
    </location>
</feature>
<keyword evidence="1" id="KW-0732">Signal</keyword>
<comment type="caution">
    <text evidence="2">The sequence shown here is derived from an EMBL/GenBank/DDBJ whole genome shotgun (WGS) entry which is preliminary data.</text>
</comment>
<dbReference type="AlphaFoldDB" id="A0A328YFN0"/>
<gene>
    <name evidence="2" type="ORF">CLV55_10488</name>
</gene>
<dbReference type="PROSITE" id="PS51257">
    <property type="entry name" value="PROKAR_LIPOPROTEIN"/>
    <property type="match status" value="1"/>
</dbReference>
<feature type="chain" id="PRO_5016363925" description="Lipoprotein" evidence="1">
    <location>
        <begin position="22"/>
        <end position="135"/>
    </location>
</feature>
<keyword evidence="3" id="KW-1185">Reference proteome</keyword>
<sequence>MRTLFLVITLSFLLFSCSKHDDDSNQTLETIPVSQVDMPTKFAKDSITEIPLSYIRPTVCHSFYDFYYYRDGNTRTVAIITLNQNTGNCPVSQTTYTIPLKFKPIALGTYHFKFWIGTDSQGVDQYAEYDAVVNH</sequence>
<dbReference type="RefSeq" id="WP_112112822.1">
    <property type="nucleotide sequence ID" value="NZ_QLSZ01000004.1"/>
</dbReference>